<dbReference type="Gene3D" id="3.30.70.330">
    <property type="match status" value="1"/>
</dbReference>
<dbReference type="PANTHER" id="PTHR12603">
    <property type="entry name" value="CCR4-NOT TRANSCRIPTION COMPLEX RELATED"/>
    <property type="match status" value="1"/>
</dbReference>
<dbReference type="KEGG" id="tva:4743957"/>
<dbReference type="AlphaFoldDB" id="A2G955"/>
<dbReference type="InterPro" id="IPR003954">
    <property type="entry name" value="RRM_euk-type"/>
</dbReference>
<dbReference type="InterPro" id="IPR039780">
    <property type="entry name" value="Mot2"/>
</dbReference>
<gene>
    <name evidence="4" type="ORF">TVAG_450320</name>
</gene>
<keyword evidence="1" id="KW-0694">RNA-binding</keyword>
<dbReference type="SMART" id="SM00361">
    <property type="entry name" value="RRM_1"/>
    <property type="match status" value="1"/>
</dbReference>
<evidence type="ECO:0000313" key="4">
    <source>
        <dbReference type="EMBL" id="EAX86313.1"/>
    </source>
</evidence>
<reference evidence="4" key="2">
    <citation type="journal article" date="2007" name="Science">
        <title>Draft genome sequence of the sexually transmitted pathogen Trichomonas vaginalis.</title>
        <authorList>
            <person name="Carlton J.M."/>
            <person name="Hirt R.P."/>
            <person name="Silva J.C."/>
            <person name="Delcher A.L."/>
            <person name="Schatz M."/>
            <person name="Zhao Q."/>
            <person name="Wortman J.R."/>
            <person name="Bidwell S.L."/>
            <person name="Alsmark U.C.M."/>
            <person name="Besteiro S."/>
            <person name="Sicheritz-Ponten T."/>
            <person name="Noel C.J."/>
            <person name="Dacks J.B."/>
            <person name="Foster P.G."/>
            <person name="Simillion C."/>
            <person name="Van de Peer Y."/>
            <person name="Miranda-Saavedra D."/>
            <person name="Barton G.J."/>
            <person name="Westrop G.D."/>
            <person name="Mueller S."/>
            <person name="Dessi D."/>
            <person name="Fiori P.L."/>
            <person name="Ren Q."/>
            <person name="Paulsen I."/>
            <person name="Zhang H."/>
            <person name="Bastida-Corcuera F.D."/>
            <person name="Simoes-Barbosa A."/>
            <person name="Brown M.T."/>
            <person name="Hayes R.D."/>
            <person name="Mukherjee M."/>
            <person name="Okumura C.Y."/>
            <person name="Schneider R."/>
            <person name="Smith A.J."/>
            <person name="Vanacova S."/>
            <person name="Villalvazo M."/>
            <person name="Haas B.J."/>
            <person name="Pertea M."/>
            <person name="Feldblyum T.V."/>
            <person name="Utterback T.R."/>
            <person name="Shu C.L."/>
            <person name="Osoegawa K."/>
            <person name="de Jong P.J."/>
            <person name="Hrdy I."/>
            <person name="Horvathova L."/>
            <person name="Zubacova Z."/>
            <person name="Dolezal P."/>
            <person name="Malik S.B."/>
            <person name="Logsdon J.M. Jr."/>
            <person name="Henze K."/>
            <person name="Gupta A."/>
            <person name="Wang C.C."/>
            <person name="Dunne R.L."/>
            <person name="Upcroft J.A."/>
            <person name="Upcroft P."/>
            <person name="White O."/>
            <person name="Salzberg S.L."/>
            <person name="Tang P."/>
            <person name="Chiu C.-H."/>
            <person name="Lee Y.-S."/>
            <person name="Embley T.M."/>
            <person name="Coombs G.H."/>
            <person name="Mottram J.C."/>
            <person name="Tachezy J."/>
            <person name="Fraser-Liggett C.M."/>
            <person name="Johnson P.J."/>
        </authorList>
    </citation>
    <scope>NUCLEOTIDE SEQUENCE [LARGE SCALE GENOMIC DNA]</scope>
    <source>
        <strain evidence="4">G3</strain>
    </source>
</reference>
<feature type="region of interest" description="Disordered" evidence="2">
    <location>
        <begin position="155"/>
        <end position="186"/>
    </location>
</feature>
<dbReference type="STRING" id="5722.A2G955"/>
<dbReference type="PROSITE" id="PS50102">
    <property type="entry name" value="RRM"/>
    <property type="match status" value="1"/>
</dbReference>
<dbReference type="GO" id="GO:0003723">
    <property type="term" value="F:RNA binding"/>
    <property type="evidence" value="ECO:0007669"/>
    <property type="project" value="UniProtKB-UniRule"/>
</dbReference>
<feature type="region of interest" description="Disordered" evidence="2">
    <location>
        <begin position="1"/>
        <end position="26"/>
    </location>
</feature>
<dbReference type="PANTHER" id="PTHR12603:SF0">
    <property type="entry name" value="CCR4-NOT TRANSCRIPTION COMPLEX SUBUNIT 4"/>
    <property type="match status" value="1"/>
</dbReference>
<dbReference type="InterPro" id="IPR000504">
    <property type="entry name" value="RRM_dom"/>
</dbReference>
<protein>
    <recommendedName>
        <fullName evidence="3">RRM domain-containing protein</fullName>
    </recommendedName>
</protein>
<dbReference type="SUPFAM" id="SSF54928">
    <property type="entry name" value="RNA-binding domain, RBD"/>
    <property type="match status" value="1"/>
</dbReference>
<evidence type="ECO:0000256" key="2">
    <source>
        <dbReference type="SAM" id="MobiDB-lite"/>
    </source>
</evidence>
<dbReference type="GO" id="GO:0030014">
    <property type="term" value="C:CCR4-NOT complex"/>
    <property type="evidence" value="ECO:0000318"/>
    <property type="project" value="GO_Central"/>
</dbReference>
<feature type="domain" description="RRM" evidence="3">
    <location>
        <begin position="42"/>
        <end position="126"/>
    </location>
</feature>
<feature type="compositionally biased region" description="Acidic residues" evidence="2">
    <location>
        <begin position="205"/>
        <end position="231"/>
    </location>
</feature>
<proteinExistence type="predicted"/>
<evidence type="ECO:0000313" key="5">
    <source>
        <dbReference type="Proteomes" id="UP000001542"/>
    </source>
</evidence>
<dbReference type="Proteomes" id="UP000001542">
    <property type="component" value="Unassembled WGS sequence"/>
</dbReference>
<dbReference type="GO" id="GO:0004842">
    <property type="term" value="F:ubiquitin-protein transferase activity"/>
    <property type="evidence" value="ECO:0000318"/>
    <property type="project" value="GO_Central"/>
</dbReference>
<dbReference type="InParanoid" id="A2G955"/>
<dbReference type="OrthoDB" id="1923159at2759"/>
<dbReference type="EMBL" id="DS114680">
    <property type="protein sequence ID" value="EAX86313.1"/>
    <property type="molecule type" value="Genomic_DNA"/>
</dbReference>
<dbReference type="eggNOG" id="KOG2068">
    <property type="taxonomic scope" value="Eukaryota"/>
</dbReference>
<reference evidence="4" key="1">
    <citation type="submission" date="2006-10" db="EMBL/GenBank/DDBJ databases">
        <authorList>
            <person name="Amadeo P."/>
            <person name="Zhao Q."/>
            <person name="Wortman J."/>
            <person name="Fraser-Liggett C."/>
            <person name="Carlton J."/>
        </authorList>
    </citation>
    <scope>NUCLEOTIDE SEQUENCE</scope>
    <source>
        <strain evidence="4">G3</strain>
    </source>
</reference>
<dbReference type="InterPro" id="IPR012677">
    <property type="entry name" value="Nucleotide-bd_a/b_plait_sf"/>
</dbReference>
<dbReference type="Pfam" id="PF00076">
    <property type="entry name" value="RRM_1"/>
    <property type="match status" value="1"/>
</dbReference>
<dbReference type="InterPro" id="IPR034261">
    <property type="entry name" value="CNOT4_RRM"/>
</dbReference>
<dbReference type="VEuPathDB" id="TrichDB:TVAG_450320"/>
<keyword evidence="5" id="KW-1185">Reference proteome</keyword>
<name>A2G955_TRIV3</name>
<dbReference type="CDD" id="cd12438">
    <property type="entry name" value="RRM_CNOT4"/>
    <property type="match status" value="1"/>
</dbReference>
<feature type="region of interest" description="Disordered" evidence="2">
    <location>
        <begin position="204"/>
        <end position="232"/>
    </location>
</feature>
<dbReference type="GO" id="GO:0016567">
    <property type="term" value="P:protein ubiquitination"/>
    <property type="evidence" value="ECO:0000318"/>
    <property type="project" value="GO_Central"/>
</dbReference>
<evidence type="ECO:0000256" key="1">
    <source>
        <dbReference type="PROSITE-ProRule" id="PRU00176"/>
    </source>
</evidence>
<dbReference type="VEuPathDB" id="TrichDB:TVAGG3_0286110"/>
<dbReference type="SMR" id="A2G955"/>
<accession>A2G955</accession>
<organism evidence="4 5">
    <name type="scientific">Trichomonas vaginalis (strain ATCC PRA-98 / G3)</name>
    <dbReference type="NCBI Taxonomy" id="412133"/>
    <lineage>
        <taxon>Eukaryota</taxon>
        <taxon>Metamonada</taxon>
        <taxon>Parabasalia</taxon>
        <taxon>Trichomonadida</taxon>
        <taxon>Trichomonadidae</taxon>
        <taxon>Trichomonas</taxon>
    </lineage>
</organism>
<sequence length="278" mass="32026">MSRFGKGHLDKKGGLSGPGSGRPRAPLPERANLVNYRVVQRDLVYVIGIPVEIAQESILEKYEYFGQYGPIKKIVVNSSVHQQGYQRPTVSAFVTFCKIEDALECIYSLESFTYNNHPIKASLGTSKYCSNFLFGQKCNNQDCMYLHHNGDPKDSFTTEEIQTNSPRFTETTRPTRPPDYNKYPLQNSKETVFPPRRILNIQISDSEDSQPEEEYIEEEDEEEIHEEEEPDRSDFLKDLYRNGFPAVPPLHVDYSVNMSLMQQLNLDRASIRSYLHQK</sequence>
<dbReference type="InterPro" id="IPR035979">
    <property type="entry name" value="RBD_domain_sf"/>
</dbReference>
<evidence type="ECO:0000259" key="3">
    <source>
        <dbReference type="PROSITE" id="PS50102"/>
    </source>
</evidence>